<dbReference type="AlphaFoldDB" id="A0AAX2LTM9"/>
<name>A0AAX2LTM9_VIBFL</name>
<reference evidence="2 3" key="1">
    <citation type="submission" date="2018-06" db="EMBL/GenBank/DDBJ databases">
        <authorList>
            <consortium name="Pathogen Informatics"/>
            <person name="Doyle S."/>
        </authorList>
    </citation>
    <scope>NUCLEOTIDE SEQUENCE [LARGE SCALE GENOMIC DNA]</scope>
    <source>
        <strain evidence="2 3">NCTC11327</strain>
    </source>
</reference>
<comment type="caution">
    <text evidence="2">The sequence shown here is derived from an EMBL/GenBank/DDBJ whole genome shotgun (WGS) entry which is preliminary data.</text>
</comment>
<dbReference type="Pfam" id="PF06568">
    <property type="entry name" value="YjiS-like"/>
    <property type="match status" value="1"/>
</dbReference>
<sequence>MNVTQIEKSCTQHQLPSYSVNTFLSQLMQWRQNYRTRRQLRDLPPHLWKDLGLEREQIEAEVNKSFWR</sequence>
<dbReference type="EMBL" id="UHIP01000001">
    <property type="protein sequence ID" value="SUP27703.1"/>
    <property type="molecule type" value="Genomic_DNA"/>
</dbReference>
<protein>
    <submittedName>
        <fullName evidence="2">Uncharacterized conserved small protein</fullName>
    </submittedName>
</protein>
<feature type="domain" description="YjiS-like" evidence="1">
    <location>
        <begin position="24"/>
        <end position="59"/>
    </location>
</feature>
<dbReference type="Proteomes" id="UP000254626">
    <property type="component" value="Unassembled WGS sequence"/>
</dbReference>
<dbReference type="GeneID" id="67876030"/>
<organism evidence="2 3">
    <name type="scientific">Vibrio fluvialis</name>
    <dbReference type="NCBI Taxonomy" id="676"/>
    <lineage>
        <taxon>Bacteria</taxon>
        <taxon>Pseudomonadati</taxon>
        <taxon>Pseudomonadota</taxon>
        <taxon>Gammaproteobacteria</taxon>
        <taxon>Vibrionales</taxon>
        <taxon>Vibrionaceae</taxon>
        <taxon>Vibrio</taxon>
    </lineage>
</organism>
<gene>
    <name evidence="2" type="ORF">NCTC11327_02269</name>
</gene>
<evidence type="ECO:0000259" key="1">
    <source>
        <dbReference type="Pfam" id="PF06568"/>
    </source>
</evidence>
<dbReference type="InterPro" id="IPR009506">
    <property type="entry name" value="YjiS-like"/>
</dbReference>
<evidence type="ECO:0000313" key="2">
    <source>
        <dbReference type="EMBL" id="SUP27703.1"/>
    </source>
</evidence>
<evidence type="ECO:0000313" key="3">
    <source>
        <dbReference type="Proteomes" id="UP000254626"/>
    </source>
</evidence>
<proteinExistence type="predicted"/>
<accession>A0AAX2LTM9</accession>
<dbReference type="RefSeq" id="WP_051154337.1">
    <property type="nucleotide sequence ID" value="NZ_CABLBX010000009.1"/>
</dbReference>